<dbReference type="Pfam" id="PF01578">
    <property type="entry name" value="Cytochrom_C_asm"/>
    <property type="match status" value="1"/>
</dbReference>
<keyword evidence="3 6" id="KW-0201">Cytochrome c-type biogenesis</keyword>
<sequence>MSFQNLENFLANLNFLLLFFTIIFYFLQSALLLSSKWFFLPNTGIKLSSFLQTTFLGLRWFTSGHFPLSNLYESLIFLSWVLTSFLIFLNSQVASNFINKRAKNKITLKESPILIHSFLGSLLTPLILLVNTFASFSLPTELKLTSSLVPALKSNWLMMHVTFMVLSYGALLCGCLFAIAFLLIPVFLSFENKTRFLTNSFFEKGNLTQNLEISKQPLLSTSNFFSNSIKNFKESQSLKEAFLPDEVAFVEKKNFGDQPQKLLPPQTFLLNSKNYDNFIENLDNLSYRIIGFGFPLLTIGILSGAVWANQTWGSYWSWDPKETWALITWLIFAIYLHTRLSKGWSGQQSAFIAAFGFIIIWICYLGVNLMGKGLHSYGFFN</sequence>
<dbReference type="GO" id="GO:0009535">
    <property type="term" value="C:chloroplast thylakoid membrane"/>
    <property type="evidence" value="ECO:0007669"/>
    <property type="project" value="UniProtKB-SubCell"/>
</dbReference>
<dbReference type="InterPro" id="IPR017562">
    <property type="entry name" value="Cyt_c_biogenesis_CcsA"/>
</dbReference>
<dbReference type="HAMAP" id="MF_01391">
    <property type="entry name" value="CytC_CcsA"/>
    <property type="match status" value="1"/>
</dbReference>
<dbReference type="PANTHER" id="PTHR30071:SF1">
    <property type="entry name" value="CYTOCHROME B_B6 PROTEIN-RELATED"/>
    <property type="match status" value="1"/>
</dbReference>
<evidence type="ECO:0000256" key="1">
    <source>
        <dbReference type="ARBA" id="ARBA00004141"/>
    </source>
</evidence>
<name>A0A1B2RZ19_9CHLO</name>
<feature type="transmembrane region" description="Helical" evidence="6">
    <location>
        <begin position="156"/>
        <end position="188"/>
    </location>
</feature>
<evidence type="ECO:0000256" key="4">
    <source>
        <dbReference type="ARBA" id="ARBA00022989"/>
    </source>
</evidence>
<feature type="transmembrane region" description="Helical" evidence="6">
    <location>
        <begin position="323"/>
        <end position="338"/>
    </location>
</feature>
<evidence type="ECO:0000313" key="8">
    <source>
        <dbReference type="EMBL" id="AOC61576.1"/>
    </source>
</evidence>
<evidence type="ECO:0000256" key="5">
    <source>
        <dbReference type="ARBA" id="ARBA00023136"/>
    </source>
</evidence>
<dbReference type="PANTHER" id="PTHR30071">
    <property type="entry name" value="HEME EXPORTER PROTEIN C"/>
    <property type="match status" value="1"/>
</dbReference>
<feature type="domain" description="Cytochrome c assembly protein" evidence="7">
    <location>
        <begin position="68"/>
        <end position="375"/>
    </location>
</feature>
<keyword evidence="8" id="KW-0150">Chloroplast</keyword>
<dbReference type="InterPro" id="IPR045062">
    <property type="entry name" value="Cyt_c_biogenesis_CcsA/CcmC"/>
</dbReference>
<dbReference type="GO" id="GO:0017004">
    <property type="term" value="P:cytochrome complex assembly"/>
    <property type="evidence" value="ECO:0007669"/>
    <property type="project" value="UniProtKB-UniRule"/>
</dbReference>
<gene>
    <name evidence="6 8" type="primary">ccsA</name>
</gene>
<dbReference type="NCBIfam" id="TIGR03144">
    <property type="entry name" value="cytochr_II_ccsB"/>
    <property type="match status" value="1"/>
</dbReference>
<dbReference type="GO" id="GO:0005886">
    <property type="term" value="C:plasma membrane"/>
    <property type="evidence" value="ECO:0007669"/>
    <property type="project" value="TreeGrafter"/>
</dbReference>
<feature type="transmembrane region" description="Helical" evidence="6">
    <location>
        <begin position="113"/>
        <end position="136"/>
    </location>
</feature>
<keyword evidence="8" id="KW-0934">Plastid</keyword>
<keyword evidence="4 6" id="KW-1133">Transmembrane helix</keyword>
<evidence type="ECO:0000259" key="7">
    <source>
        <dbReference type="Pfam" id="PF01578"/>
    </source>
</evidence>
<evidence type="ECO:0000256" key="6">
    <source>
        <dbReference type="HAMAP-Rule" id="MF_01391"/>
    </source>
</evidence>
<feature type="transmembrane region" description="Helical" evidence="6">
    <location>
        <begin position="289"/>
        <end position="308"/>
    </location>
</feature>
<reference evidence="8" key="1">
    <citation type="journal article" date="2016" name="Genome Biol. Evol.">
        <title>Mitochondrion-to-Chloroplast DNA Transfers and Intragenomic Proliferation of Chloroplast Group II Introns in Gloeotilopsis Green Algae (Ulotrichales, Ulvophyceae).</title>
        <authorList>
            <person name="Turmel M."/>
            <person name="Otis C."/>
            <person name="Lemieux C."/>
        </authorList>
    </citation>
    <scope>NUCLEOTIDE SEQUENCE</scope>
</reference>
<dbReference type="InterPro" id="IPR002541">
    <property type="entry name" value="Cyt_c_assembly"/>
</dbReference>
<feature type="transmembrane region" description="Helical" evidence="6">
    <location>
        <begin position="350"/>
        <end position="371"/>
    </location>
</feature>
<organism evidence="8">
    <name type="scientific">Gloeotilopsis planctonica</name>
    <dbReference type="NCBI Taxonomy" id="34157"/>
    <lineage>
        <taxon>Eukaryota</taxon>
        <taxon>Viridiplantae</taxon>
        <taxon>Chlorophyta</taxon>
        <taxon>core chlorophytes</taxon>
        <taxon>Ulvophyceae</taxon>
        <taxon>OUU clade</taxon>
        <taxon>Ulotrichales</taxon>
        <taxon>Ulotrichaceae</taxon>
        <taxon>Gloeotilopsis</taxon>
    </lineage>
</organism>
<dbReference type="AlphaFoldDB" id="A0A1B2RZ19"/>
<feature type="transmembrane region" description="Helical" evidence="6">
    <location>
        <begin position="12"/>
        <end position="33"/>
    </location>
</feature>
<accession>A0A1B2RZ19</accession>
<keyword evidence="6" id="KW-0793">Thylakoid</keyword>
<keyword evidence="2 6" id="KW-0812">Transmembrane</keyword>
<dbReference type="GO" id="GO:0020037">
    <property type="term" value="F:heme binding"/>
    <property type="evidence" value="ECO:0007669"/>
    <property type="project" value="InterPro"/>
</dbReference>
<comment type="similarity">
    <text evidence="6">Belongs to the CcmF/CycK/Ccl1/NrfE/CcsA family.</text>
</comment>
<dbReference type="EMBL" id="KX306824">
    <property type="protein sequence ID" value="AOC61576.1"/>
    <property type="molecule type" value="Genomic_DNA"/>
</dbReference>
<evidence type="ECO:0000256" key="2">
    <source>
        <dbReference type="ARBA" id="ARBA00022692"/>
    </source>
</evidence>
<feature type="transmembrane region" description="Helical" evidence="6">
    <location>
        <begin position="74"/>
        <end position="93"/>
    </location>
</feature>
<proteinExistence type="inferred from homology"/>
<evidence type="ECO:0000256" key="3">
    <source>
        <dbReference type="ARBA" id="ARBA00022748"/>
    </source>
</evidence>
<protein>
    <recommendedName>
        <fullName evidence="6">Cytochrome c biogenesis protein CcsA</fullName>
    </recommendedName>
</protein>
<comment type="function">
    <text evidence="6">Required during biogenesis of c-type cytochromes (cytochrome c6 and cytochrome f) at the step of heme attachment.</text>
</comment>
<geneLocation type="chloroplast" evidence="8"/>
<comment type="subcellular location">
    <subcellularLocation>
        <location evidence="1">Membrane</location>
        <topology evidence="1">Multi-pass membrane protein</topology>
    </subcellularLocation>
    <subcellularLocation>
        <location evidence="6">Plastid</location>
        <location evidence="6">Chloroplast thylakoid membrane</location>
        <topology evidence="6">Multi-pass membrane protein</topology>
    </subcellularLocation>
</comment>
<keyword evidence="5 6" id="KW-0472">Membrane</keyword>
<comment type="subunit">
    <text evidence="6">May interact with Ccs1.</text>
</comment>